<dbReference type="EMBL" id="JAACJL010000046">
    <property type="protein sequence ID" value="KAF4613335.1"/>
    <property type="molecule type" value="Genomic_DNA"/>
</dbReference>
<sequence>MVGRQSTIYTPSFHIKLSLIPFDCPSSTIMAKSALALALVCSAAGYVSAQAPAWGQCGGQGWSGATTCVSGWTCTYSNPYYSQCLQGSGSSNPGTTSAPTTTTTPTTGGGGGGGGSPTTTATGGSSTLVPGNSFIRAVEDPNFHKYLQSEVLGTASDAVLGEPSNAGQFQITGGQLIQVSSPTKLYAIVEPRANSTVNKLKVTWSTTPATSGTFVFSGDTVEWSDPSITRPQNNAWLVCPDAAGNKDLYVNLGAYSYMTPAGCADETIHAYTGATATA</sequence>
<feature type="domain" description="CBM1" evidence="3">
    <location>
        <begin position="49"/>
        <end position="85"/>
    </location>
</feature>
<dbReference type="InterPro" id="IPR035971">
    <property type="entry name" value="CBD_sf"/>
</dbReference>
<gene>
    <name evidence="4" type="ORF">D9613_011050</name>
</gene>
<dbReference type="SUPFAM" id="SSF57180">
    <property type="entry name" value="Cellulose-binding domain"/>
    <property type="match status" value="1"/>
</dbReference>
<name>A0A8H4VMB1_9AGAR</name>
<dbReference type="PROSITE" id="PS51164">
    <property type="entry name" value="CBM1_2"/>
    <property type="match status" value="1"/>
</dbReference>
<dbReference type="GO" id="GO:0030248">
    <property type="term" value="F:cellulose binding"/>
    <property type="evidence" value="ECO:0007669"/>
    <property type="project" value="InterPro"/>
</dbReference>
<protein>
    <recommendedName>
        <fullName evidence="3">CBM1 domain-containing protein</fullName>
    </recommendedName>
</protein>
<feature type="compositionally biased region" description="Low complexity" evidence="2">
    <location>
        <begin position="91"/>
        <end position="106"/>
    </location>
</feature>
<reference evidence="4 5" key="1">
    <citation type="submission" date="2019-12" db="EMBL/GenBank/DDBJ databases">
        <authorList>
            <person name="Floudas D."/>
            <person name="Bentzer J."/>
            <person name="Ahren D."/>
            <person name="Johansson T."/>
            <person name="Persson P."/>
            <person name="Tunlid A."/>
        </authorList>
    </citation>
    <scope>NUCLEOTIDE SEQUENCE [LARGE SCALE GENOMIC DNA]</scope>
    <source>
        <strain evidence="4 5">CBS 102.39</strain>
    </source>
</reference>
<keyword evidence="1" id="KW-0732">Signal</keyword>
<proteinExistence type="predicted"/>
<keyword evidence="5" id="KW-1185">Reference proteome</keyword>
<dbReference type="AlphaFoldDB" id="A0A8H4VMB1"/>
<evidence type="ECO:0000313" key="4">
    <source>
        <dbReference type="EMBL" id="KAF4613335.1"/>
    </source>
</evidence>
<dbReference type="SMART" id="SM00236">
    <property type="entry name" value="fCBD"/>
    <property type="match status" value="1"/>
</dbReference>
<feature type="compositionally biased region" description="Gly residues" evidence="2">
    <location>
        <begin position="107"/>
        <end position="116"/>
    </location>
</feature>
<feature type="compositionally biased region" description="Low complexity" evidence="2">
    <location>
        <begin position="117"/>
        <end position="126"/>
    </location>
</feature>
<accession>A0A8H4VMB1</accession>
<comment type="caution">
    <text evidence="4">The sequence shown here is derived from an EMBL/GenBank/DDBJ whole genome shotgun (WGS) entry which is preliminary data.</text>
</comment>
<evidence type="ECO:0000256" key="2">
    <source>
        <dbReference type="SAM" id="MobiDB-lite"/>
    </source>
</evidence>
<evidence type="ECO:0000259" key="3">
    <source>
        <dbReference type="PROSITE" id="PS51164"/>
    </source>
</evidence>
<dbReference type="PROSITE" id="PS00562">
    <property type="entry name" value="CBM1_1"/>
    <property type="match status" value="1"/>
</dbReference>
<organism evidence="4 5">
    <name type="scientific">Agrocybe pediades</name>
    <dbReference type="NCBI Taxonomy" id="84607"/>
    <lineage>
        <taxon>Eukaryota</taxon>
        <taxon>Fungi</taxon>
        <taxon>Dikarya</taxon>
        <taxon>Basidiomycota</taxon>
        <taxon>Agaricomycotina</taxon>
        <taxon>Agaricomycetes</taxon>
        <taxon>Agaricomycetidae</taxon>
        <taxon>Agaricales</taxon>
        <taxon>Agaricineae</taxon>
        <taxon>Strophariaceae</taxon>
        <taxon>Agrocybe</taxon>
    </lineage>
</organism>
<evidence type="ECO:0000256" key="1">
    <source>
        <dbReference type="ARBA" id="ARBA00022729"/>
    </source>
</evidence>
<dbReference type="Proteomes" id="UP000521872">
    <property type="component" value="Unassembled WGS sequence"/>
</dbReference>
<dbReference type="GO" id="GO:0005975">
    <property type="term" value="P:carbohydrate metabolic process"/>
    <property type="evidence" value="ECO:0007669"/>
    <property type="project" value="InterPro"/>
</dbReference>
<feature type="region of interest" description="Disordered" evidence="2">
    <location>
        <begin position="91"/>
        <end position="126"/>
    </location>
</feature>
<dbReference type="Pfam" id="PF00734">
    <property type="entry name" value="CBM_1"/>
    <property type="match status" value="1"/>
</dbReference>
<dbReference type="InterPro" id="IPR000254">
    <property type="entry name" value="CBD"/>
</dbReference>
<dbReference type="GO" id="GO:0005576">
    <property type="term" value="C:extracellular region"/>
    <property type="evidence" value="ECO:0007669"/>
    <property type="project" value="InterPro"/>
</dbReference>
<evidence type="ECO:0000313" key="5">
    <source>
        <dbReference type="Proteomes" id="UP000521872"/>
    </source>
</evidence>